<reference evidence="6" key="2">
    <citation type="submission" date="2018-07" db="EMBL/GenBank/DDBJ databases">
        <authorList>
            <person name="Quirk P.G."/>
            <person name="Krulwich T.A."/>
        </authorList>
    </citation>
    <scope>NUCLEOTIDE SEQUENCE</scope>
</reference>
<gene>
    <name evidence="6" type="primary">CSON012532</name>
</gene>
<dbReference type="GO" id="GO:1990072">
    <property type="term" value="C:TRAPPIII protein complex"/>
    <property type="evidence" value="ECO:0007669"/>
    <property type="project" value="TreeGrafter"/>
</dbReference>
<dbReference type="AlphaFoldDB" id="A0A336LLR7"/>
<dbReference type="InterPro" id="IPR055428">
    <property type="entry name" value="TRAPPC13_C"/>
</dbReference>
<dbReference type="PANTHER" id="PTHR13134:SF3">
    <property type="entry name" value="TRAFFICKING PROTEIN PARTICLE COMPLEX SUBUNIT 13"/>
    <property type="match status" value="1"/>
</dbReference>
<dbReference type="InterPro" id="IPR010378">
    <property type="entry name" value="TRAPPC13"/>
</dbReference>
<evidence type="ECO:0000313" key="5">
    <source>
        <dbReference type="EMBL" id="SSW96920.1"/>
    </source>
</evidence>
<accession>A0A336LLR7</accession>
<dbReference type="InterPro" id="IPR055427">
    <property type="entry name" value="TRAPPC13_N"/>
</dbReference>
<sequence>MATDSKEYLLALKVMCLTRPTLLSPQIVSCESFDLPQKSFEYVLKNDITAIPETPTIGSGQFMLLPQAFRNIYLGETFSSYVCVYNNANHPVSKVRIKAYLQTLSTKINLPIHNDKEAITLQNDETLDDIIHHEVKEIGNHVLVCEVMYETPAGLPESFRKFFKFQVVKPLDVQTKFYNSETGEIFLEAQIQNKTQSAICLEKVDLQSSEKYTIISLNTLPDGKSVFTAKNMLQPNNCCQFLYCIKPNPELNEDIKALQTETGIGKLDIVWRSNMCEKGRLQTSQLSKSNIEYGELRVSIVESKSTVKIGEPFEFVCRITNTSERSMDLTLNLNASPKAGCAYTGSTEFNIGNIERGKYKDVKLTVCPTKLGLVTVSNLQLTDLKKTYEFEDFVQVFVVDKDYKEDEFEMEQFVKYCAINCNEYA</sequence>
<reference evidence="5" key="1">
    <citation type="submission" date="2018-04" db="EMBL/GenBank/DDBJ databases">
        <authorList>
            <person name="Go L.Y."/>
            <person name="Mitchell J.A."/>
        </authorList>
    </citation>
    <scope>NUCLEOTIDE SEQUENCE</scope>
    <source>
        <tissue evidence="5">Whole organism</tissue>
    </source>
</reference>
<comment type="similarity">
    <text evidence="1">Belongs to the TRAPPC13 family.</text>
</comment>
<feature type="domain" description="Trafficking protein particle complex subunit 13 middle" evidence="4">
    <location>
        <begin position="171"/>
        <end position="288"/>
    </location>
</feature>
<evidence type="ECO:0000259" key="3">
    <source>
        <dbReference type="Pfam" id="PF23643"/>
    </source>
</evidence>
<protein>
    <submittedName>
        <fullName evidence="6">CSON012532 protein</fullName>
    </submittedName>
</protein>
<evidence type="ECO:0000313" key="6">
    <source>
        <dbReference type="EMBL" id="SSX17307.1"/>
    </source>
</evidence>
<dbReference type="Pfam" id="PF23647">
    <property type="entry name" value="TRAPPC13_M"/>
    <property type="match status" value="1"/>
</dbReference>
<dbReference type="EMBL" id="UFQS01000005">
    <property type="protein sequence ID" value="SSW96920.1"/>
    <property type="molecule type" value="Genomic_DNA"/>
</dbReference>
<dbReference type="InterPro" id="IPR055429">
    <property type="entry name" value="TRAPPC13_M"/>
</dbReference>
<dbReference type="Pfam" id="PF06159">
    <property type="entry name" value="TRAPPC13_N"/>
    <property type="match status" value="1"/>
</dbReference>
<dbReference type="VEuPathDB" id="VectorBase:CSON012532"/>
<dbReference type="EMBL" id="UFQT01000005">
    <property type="protein sequence ID" value="SSX17307.1"/>
    <property type="molecule type" value="Genomic_DNA"/>
</dbReference>
<evidence type="ECO:0000259" key="2">
    <source>
        <dbReference type="Pfam" id="PF06159"/>
    </source>
</evidence>
<dbReference type="Pfam" id="PF23643">
    <property type="entry name" value="TRAPPC13_C"/>
    <property type="match status" value="1"/>
</dbReference>
<evidence type="ECO:0000259" key="4">
    <source>
        <dbReference type="Pfam" id="PF23647"/>
    </source>
</evidence>
<proteinExistence type="inferred from homology"/>
<evidence type="ECO:0000256" key="1">
    <source>
        <dbReference type="ARBA" id="ARBA00010785"/>
    </source>
</evidence>
<organism evidence="6">
    <name type="scientific">Culicoides sonorensis</name>
    <name type="common">Biting midge</name>
    <dbReference type="NCBI Taxonomy" id="179676"/>
    <lineage>
        <taxon>Eukaryota</taxon>
        <taxon>Metazoa</taxon>
        <taxon>Ecdysozoa</taxon>
        <taxon>Arthropoda</taxon>
        <taxon>Hexapoda</taxon>
        <taxon>Insecta</taxon>
        <taxon>Pterygota</taxon>
        <taxon>Neoptera</taxon>
        <taxon>Endopterygota</taxon>
        <taxon>Diptera</taxon>
        <taxon>Nematocera</taxon>
        <taxon>Chironomoidea</taxon>
        <taxon>Ceratopogonidae</taxon>
        <taxon>Ceratopogoninae</taxon>
        <taxon>Culicoides</taxon>
        <taxon>Monoculicoides</taxon>
    </lineage>
</organism>
<feature type="domain" description="Trafficking protein particle complex subunit 13 C-terminal" evidence="3">
    <location>
        <begin position="305"/>
        <end position="398"/>
    </location>
</feature>
<feature type="domain" description="Trafficking protein particle complex subunit 13 N-terminal" evidence="2">
    <location>
        <begin position="9"/>
        <end position="167"/>
    </location>
</feature>
<dbReference type="OMA" id="YLCVHNG"/>
<name>A0A336LLR7_CULSO</name>
<dbReference type="PANTHER" id="PTHR13134">
    <property type="entry name" value="TRAFFICKING PROTEIN PARTICLE COMPLEX SUBUNIT 13"/>
    <property type="match status" value="1"/>
</dbReference>